<dbReference type="GeneID" id="63829819"/>
<dbReference type="AlphaFoldDB" id="A0A165DJG9"/>
<gene>
    <name evidence="1" type="ORF">LAESUDRAFT_760741</name>
</gene>
<dbReference type="InParanoid" id="A0A165DJG9"/>
<dbReference type="Proteomes" id="UP000076871">
    <property type="component" value="Unassembled WGS sequence"/>
</dbReference>
<sequence length="416" mass="47540">MRMNYPMYLTEELHLPRLEPDRCQTILTAIYAGLPVGILPPSYTLDHLLHFDILPAALSFALDAFSVVHGTVSRTMTIPVEERTGMVNIHITDWYEEEERLLEGISSGSPFPLLDHRLLLLEWELYEEIYPWDKENCPTLPPPPMSLNIHVTTTITHSASEPGLLLDSDGDELPLLGNLSDEALAKSWRNARWEDDEDETGRWMTGGSWTMGRAWGNDDEQARNADEEQPGYPHRLGATYPYNDPPEDGSQPAPAVTIKEQIRYARMVKSLRNPAAGQVSLIAPDVASPYDVFIATPLTFLMESDFATFHAFVFTWDNQKVIWHLYSEDSPHRVFSQWVTLLYPPPIPGMHDWYPTPNRMHIISVRFTSKEEGIEQYEVELFRTFSDQVHYGDVKTPREFTLIIFQPLVAMIEQPG</sequence>
<proteinExistence type="predicted"/>
<dbReference type="EMBL" id="KV427633">
    <property type="protein sequence ID" value="KZT05017.1"/>
    <property type="molecule type" value="Genomic_DNA"/>
</dbReference>
<protein>
    <submittedName>
        <fullName evidence="1">Uncharacterized protein</fullName>
    </submittedName>
</protein>
<reference evidence="1 2" key="1">
    <citation type="journal article" date="2016" name="Mol. Biol. Evol.">
        <title>Comparative Genomics of Early-Diverging Mushroom-Forming Fungi Provides Insights into the Origins of Lignocellulose Decay Capabilities.</title>
        <authorList>
            <person name="Nagy L.G."/>
            <person name="Riley R."/>
            <person name="Tritt A."/>
            <person name="Adam C."/>
            <person name="Daum C."/>
            <person name="Floudas D."/>
            <person name="Sun H."/>
            <person name="Yadav J.S."/>
            <person name="Pangilinan J."/>
            <person name="Larsson K.H."/>
            <person name="Matsuura K."/>
            <person name="Barry K."/>
            <person name="Labutti K."/>
            <person name="Kuo R."/>
            <person name="Ohm R.A."/>
            <person name="Bhattacharya S.S."/>
            <person name="Shirouzu T."/>
            <person name="Yoshinaga Y."/>
            <person name="Martin F.M."/>
            <person name="Grigoriev I.V."/>
            <person name="Hibbett D.S."/>
        </authorList>
    </citation>
    <scope>NUCLEOTIDE SEQUENCE [LARGE SCALE GENOMIC DNA]</scope>
    <source>
        <strain evidence="1 2">93-53</strain>
    </source>
</reference>
<accession>A0A165DJG9</accession>
<name>A0A165DJG9_9APHY</name>
<evidence type="ECO:0000313" key="2">
    <source>
        <dbReference type="Proteomes" id="UP000076871"/>
    </source>
</evidence>
<dbReference type="RefSeq" id="XP_040762757.1">
    <property type="nucleotide sequence ID" value="XM_040912791.1"/>
</dbReference>
<evidence type="ECO:0000313" key="1">
    <source>
        <dbReference type="EMBL" id="KZT05017.1"/>
    </source>
</evidence>
<organism evidence="1 2">
    <name type="scientific">Laetiporus sulphureus 93-53</name>
    <dbReference type="NCBI Taxonomy" id="1314785"/>
    <lineage>
        <taxon>Eukaryota</taxon>
        <taxon>Fungi</taxon>
        <taxon>Dikarya</taxon>
        <taxon>Basidiomycota</taxon>
        <taxon>Agaricomycotina</taxon>
        <taxon>Agaricomycetes</taxon>
        <taxon>Polyporales</taxon>
        <taxon>Laetiporus</taxon>
    </lineage>
</organism>
<keyword evidence="2" id="KW-1185">Reference proteome</keyword>